<evidence type="ECO:0000313" key="2">
    <source>
        <dbReference type="EMBL" id="NEZ56793.1"/>
    </source>
</evidence>
<feature type="transmembrane region" description="Helical" evidence="1">
    <location>
        <begin position="188"/>
        <end position="206"/>
    </location>
</feature>
<dbReference type="AlphaFoldDB" id="A0A6M0RLZ6"/>
<feature type="transmembrane region" description="Helical" evidence="1">
    <location>
        <begin position="213"/>
        <end position="233"/>
    </location>
</feature>
<feature type="transmembrane region" description="Helical" evidence="1">
    <location>
        <begin position="378"/>
        <end position="397"/>
    </location>
</feature>
<dbReference type="RefSeq" id="WP_163698776.1">
    <property type="nucleotide sequence ID" value="NZ_QXHD01000004.1"/>
</dbReference>
<proteinExistence type="predicted"/>
<dbReference type="EMBL" id="QXHD01000004">
    <property type="protein sequence ID" value="NEZ56793.1"/>
    <property type="molecule type" value="Genomic_DNA"/>
</dbReference>
<feature type="transmembrane region" description="Helical" evidence="1">
    <location>
        <begin position="348"/>
        <end position="366"/>
    </location>
</feature>
<protein>
    <recommendedName>
        <fullName evidence="4">Glycosyltransferase RgtA/B/C/D-like domain-containing protein</fullName>
    </recommendedName>
</protein>
<feature type="transmembrane region" description="Helical" evidence="1">
    <location>
        <begin position="160"/>
        <end position="182"/>
    </location>
</feature>
<reference evidence="2 3" key="1">
    <citation type="journal article" date="2020" name="Microb. Ecol.">
        <title>Ecogenomics of the Marine Benthic Filamentous Cyanobacterium Adonisia.</title>
        <authorList>
            <person name="Walter J.M."/>
            <person name="Coutinho F.H."/>
            <person name="Leomil L."/>
            <person name="Hargreaves P.I."/>
            <person name="Campeao M.E."/>
            <person name="Vieira V.V."/>
            <person name="Silva B.S."/>
            <person name="Fistarol G.O."/>
            <person name="Salomon P.S."/>
            <person name="Sawabe T."/>
            <person name="Mino S."/>
            <person name="Hosokawa M."/>
            <person name="Miyashita H."/>
            <person name="Maruyama F."/>
            <person name="van Verk M.C."/>
            <person name="Dutilh B.E."/>
            <person name="Thompson C.C."/>
            <person name="Thompson F.L."/>
        </authorList>
    </citation>
    <scope>NUCLEOTIDE SEQUENCE [LARGE SCALE GENOMIC DNA]</scope>
    <source>
        <strain evidence="2 3">CCMR0081</strain>
    </source>
</reference>
<evidence type="ECO:0000313" key="3">
    <source>
        <dbReference type="Proteomes" id="UP000481033"/>
    </source>
</evidence>
<feature type="transmembrane region" description="Helical" evidence="1">
    <location>
        <begin position="278"/>
        <end position="297"/>
    </location>
</feature>
<comment type="caution">
    <text evidence="2">The sequence shown here is derived from an EMBL/GenBank/DDBJ whole genome shotgun (WGS) entry which is preliminary data.</text>
</comment>
<accession>A0A6M0RLZ6</accession>
<feature type="transmembrane region" description="Helical" evidence="1">
    <location>
        <begin position="21"/>
        <end position="42"/>
    </location>
</feature>
<feature type="transmembrane region" description="Helical" evidence="1">
    <location>
        <begin position="317"/>
        <end position="336"/>
    </location>
</feature>
<keyword evidence="1" id="KW-1133">Transmembrane helix</keyword>
<feature type="transmembrane region" description="Helical" evidence="1">
    <location>
        <begin position="118"/>
        <end position="140"/>
    </location>
</feature>
<evidence type="ECO:0000256" key="1">
    <source>
        <dbReference type="SAM" id="Phobius"/>
    </source>
</evidence>
<sequence>MKTIAAWINQHGLRSTPKNQRIWLAASLIIATIYGILFWRVAFAGPYTIPDDGRQHLFWMLRYVDPGLFPDDIIADYFQSVAPGGYKALYWLGAKVGLHPFLLSKLLPPVLGVIGTAYAFYLAMAIIPVPLVAFTSTIILNQSLWMWDELASATPKAFNILLILAFLLYVVRRQLIPCAIVLGLQGLFYPQTVFVSLTLLGLQVIWPPRKPDAWKFLAVGLAVASLVLLPYAMGTSPYGPVVTLEQARGMAEFQPGSRNAFFYNNPLRYWLFAARSGLLPPVVPVTICAALLLPLFYRLRLPLLKTITRNGAILHQLWLASVIMFFASHALLFRLHLPSRYSRHSIKIIFSLAAAIVLVTLLDAALRRLHQSHLWRQGVALSLVIGFTVITVGYPGLLNSFLNVVYVNSNRTALYGYLQQQPRDIRIASLAKEAENIPAFTGRSVLVSPGHSLAYHQGYYSQIRSRILDLMAAQYSPDLSKLHSVITDYGIDFWLIDENSFNADNMPRQWLRQFDAELSSAIEQLQQQPSALQQLTPACTVVSDQGKTLLSADCILQIQG</sequence>
<dbReference type="Proteomes" id="UP000481033">
    <property type="component" value="Unassembled WGS sequence"/>
</dbReference>
<keyword evidence="1" id="KW-0472">Membrane</keyword>
<organism evidence="2 3">
    <name type="scientific">Adonisia turfae CCMR0081</name>
    <dbReference type="NCBI Taxonomy" id="2292702"/>
    <lineage>
        <taxon>Bacteria</taxon>
        <taxon>Bacillati</taxon>
        <taxon>Cyanobacteriota</taxon>
        <taxon>Adonisia</taxon>
        <taxon>Adonisia turfae</taxon>
    </lineage>
</organism>
<keyword evidence="3" id="KW-1185">Reference proteome</keyword>
<gene>
    <name evidence="2" type="ORF">DXZ20_14110</name>
</gene>
<name>A0A6M0RLZ6_9CYAN</name>
<evidence type="ECO:0008006" key="4">
    <source>
        <dbReference type="Google" id="ProtNLM"/>
    </source>
</evidence>
<keyword evidence="1" id="KW-0812">Transmembrane</keyword>